<feature type="compositionally biased region" description="Polar residues" evidence="1">
    <location>
        <begin position="555"/>
        <end position="585"/>
    </location>
</feature>
<organism evidence="2 3">
    <name type="scientific">Claviceps pazoutovae</name>
    <dbReference type="NCBI Taxonomy" id="1649127"/>
    <lineage>
        <taxon>Eukaryota</taxon>
        <taxon>Fungi</taxon>
        <taxon>Dikarya</taxon>
        <taxon>Ascomycota</taxon>
        <taxon>Pezizomycotina</taxon>
        <taxon>Sordariomycetes</taxon>
        <taxon>Hypocreomycetidae</taxon>
        <taxon>Hypocreales</taxon>
        <taxon>Clavicipitaceae</taxon>
        <taxon>Claviceps</taxon>
    </lineage>
</organism>
<evidence type="ECO:0000256" key="1">
    <source>
        <dbReference type="SAM" id="MobiDB-lite"/>
    </source>
</evidence>
<dbReference type="Proteomes" id="UP000706124">
    <property type="component" value="Unassembled WGS sequence"/>
</dbReference>
<name>A0A9P7MC70_9HYPO</name>
<evidence type="ECO:0000313" key="3">
    <source>
        <dbReference type="Proteomes" id="UP000706124"/>
    </source>
</evidence>
<dbReference type="EMBL" id="SRPO01000183">
    <property type="protein sequence ID" value="KAG5937457.1"/>
    <property type="molecule type" value="Genomic_DNA"/>
</dbReference>
<protein>
    <recommendedName>
        <fullName evidence="4">Ubiquitin carboxyl-terminal hydrolase 19</fullName>
    </recommendedName>
</protein>
<gene>
    <name evidence="2" type="ORF">E4U60_001933</name>
</gene>
<accession>A0A9P7MC70</accession>
<feature type="compositionally biased region" description="Low complexity" evidence="1">
    <location>
        <begin position="647"/>
        <end position="674"/>
    </location>
</feature>
<feature type="compositionally biased region" description="Low complexity" evidence="1">
    <location>
        <begin position="401"/>
        <end position="418"/>
    </location>
</feature>
<reference evidence="2 3" key="1">
    <citation type="journal article" date="2020" name="bioRxiv">
        <title>Whole genome comparisons of ergot fungi reveals the divergence and evolution of species within the genus Claviceps are the result of varying mechanisms driving genome evolution and host range expansion.</title>
        <authorList>
            <person name="Wyka S.A."/>
            <person name="Mondo S.J."/>
            <person name="Liu M."/>
            <person name="Dettman J."/>
            <person name="Nalam V."/>
            <person name="Broders K.D."/>
        </authorList>
    </citation>
    <scope>NUCLEOTIDE SEQUENCE [LARGE SCALE GENOMIC DNA]</scope>
    <source>
        <strain evidence="2 3">CCC 1485</strain>
    </source>
</reference>
<proteinExistence type="predicted"/>
<feature type="compositionally biased region" description="Low complexity" evidence="1">
    <location>
        <begin position="481"/>
        <end position="491"/>
    </location>
</feature>
<feature type="compositionally biased region" description="Low complexity" evidence="1">
    <location>
        <begin position="157"/>
        <end position="172"/>
    </location>
</feature>
<feature type="compositionally biased region" description="Basic and acidic residues" evidence="1">
    <location>
        <begin position="147"/>
        <end position="156"/>
    </location>
</feature>
<feature type="region of interest" description="Disordered" evidence="1">
    <location>
        <begin position="393"/>
        <end position="674"/>
    </location>
</feature>
<feature type="region of interest" description="Disordered" evidence="1">
    <location>
        <begin position="114"/>
        <end position="174"/>
    </location>
</feature>
<feature type="compositionally biased region" description="Polar residues" evidence="1">
    <location>
        <begin position="499"/>
        <end position="509"/>
    </location>
</feature>
<evidence type="ECO:0008006" key="4">
    <source>
        <dbReference type="Google" id="ProtNLM"/>
    </source>
</evidence>
<evidence type="ECO:0000313" key="2">
    <source>
        <dbReference type="EMBL" id="KAG5937457.1"/>
    </source>
</evidence>
<feature type="compositionally biased region" description="Low complexity" evidence="1">
    <location>
        <begin position="538"/>
        <end position="553"/>
    </location>
</feature>
<comment type="caution">
    <text evidence="2">The sequence shown here is derived from an EMBL/GenBank/DDBJ whole genome shotgun (WGS) entry which is preliminary data.</text>
</comment>
<dbReference type="OrthoDB" id="5369841at2759"/>
<keyword evidence="3" id="KW-1185">Reference proteome</keyword>
<dbReference type="AlphaFoldDB" id="A0A9P7MC70"/>
<feature type="compositionally biased region" description="Basic and acidic residues" evidence="1">
    <location>
        <begin position="422"/>
        <end position="449"/>
    </location>
</feature>
<sequence length="674" mass="71834">MDARFPISRDDLYNLQMEVKQVQYTQTSHAERLMRLEKRNADDSALKSVWNSPFPGVLGGTPHQGPVQMPNNDFFDDLDEQGEELLGSLHLGPAEEEPVRRGAASRANSVRFDESALHGSSWGGQSNRQLEDFGPIRPGSGLMLERSLSHKSDGRHSSAGHSIHSHHSVASGRASSLGLDNNYAVGDDDTSSFEAPGPPVSLYVLGTVPSIIRCWLTTNFAHGTLLYADVCTGSQKSVVESSLLKELDLLEEVERDNLGVYRIRLNVYLAEAVVTRHDSRHDAPPNGAVPSMAVMFEVLGMGTESTSPAADHKGIRIYIGSDALRAHSADILFSQNTMVLYGDEHERLRVPFVRPEDENLFRNICTTNVVPGKPKLNATAAPFVLKGAVCGQSAENSSRGTPTETTAPAAPAEPAAPTDDGGEQKGSENRTASPRETHQPDTVDRKSDPRPTIPENSREVDSSTEDTAESEHSTKDGPGMSDSSQRESSTSTGIWGSWRQGNTGPTPDGTSKEAGNLSGYQPAGRSNRNMKVLKPLKSSWSSSNSPSTSNPNSARAGTTSYEPWQPQPAKSSSSNTVNGRSKSQASPNGGDGGGGSPSPVNRWDAKRAVSSGTELKVQVSKREDQKGGTLPRSSNPVGVASAFSWMTPTTTKSSKGSAAEAAAAAATTTTTTTD</sequence>